<dbReference type="InterPro" id="IPR000182">
    <property type="entry name" value="GNAT_dom"/>
</dbReference>
<dbReference type="GO" id="GO:0016747">
    <property type="term" value="F:acyltransferase activity, transferring groups other than amino-acyl groups"/>
    <property type="evidence" value="ECO:0007669"/>
    <property type="project" value="InterPro"/>
</dbReference>
<name>A0A9D2EDT1_9MICO</name>
<dbReference type="AlphaFoldDB" id="A0A9D2EDT1"/>
<dbReference type="InterPro" id="IPR051531">
    <property type="entry name" value="N-acetyltransferase"/>
</dbReference>
<evidence type="ECO:0000259" key="1">
    <source>
        <dbReference type="PROSITE" id="PS51186"/>
    </source>
</evidence>
<dbReference type="Pfam" id="PF13302">
    <property type="entry name" value="Acetyltransf_3"/>
    <property type="match status" value="1"/>
</dbReference>
<organism evidence="2 3">
    <name type="scientific">Candidatus Ruania gallistercoris</name>
    <dbReference type="NCBI Taxonomy" id="2838746"/>
    <lineage>
        <taxon>Bacteria</taxon>
        <taxon>Bacillati</taxon>
        <taxon>Actinomycetota</taxon>
        <taxon>Actinomycetes</taxon>
        <taxon>Micrococcales</taxon>
        <taxon>Ruaniaceae</taxon>
        <taxon>Ruania</taxon>
    </lineage>
</organism>
<reference evidence="2" key="2">
    <citation type="submission" date="2021-04" db="EMBL/GenBank/DDBJ databases">
        <authorList>
            <person name="Gilroy R."/>
        </authorList>
    </citation>
    <scope>NUCLEOTIDE SEQUENCE</scope>
    <source>
        <strain evidence="2">ChiGjej4B4-7305</strain>
    </source>
</reference>
<dbReference type="SUPFAM" id="SSF55729">
    <property type="entry name" value="Acyl-CoA N-acyltransferases (Nat)"/>
    <property type="match status" value="1"/>
</dbReference>
<evidence type="ECO:0000313" key="3">
    <source>
        <dbReference type="Proteomes" id="UP000824037"/>
    </source>
</evidence>
<gene>
    <name evidence="2" type="ORF">H9815_07270</name>
</gene>
<feature type="domain" description="N-acetyltransferase" evidence="1">
    <location>
        <begin position="1"/>
        <end position="143"/>
    </location>
</feature>
<comment type="caution">
    <text evidence="2">The sequence shown here is derived from an EMBL/GenBank/DDBJ whole genome shotgun (WGS) entry which is preliminary data.</text>
</comment>
<reference evidence="2" key="1">
    <citation type="journal article" date="2021" name="PeerJ">
        <title>Extensive microbial diversity within the chicken gut microbiome revealed by metagenomics and culture.</title>
        <authorList>
            <person name="Gilroy R."/>
            <person name="Ravi A."/>
            <person name="Getino M."/>
            <person name="Pursley I."/>
            <person name="Horton D.L."/>
            <person name="Alikhan N.F."/>
            <person name="Baker D."/>
            <person name="Gharbi K."/>
            <person name="Hall N."/>
            <person name="Watson M."/>
            <person name="Adriaenssens E.M."/>
            <person name="Foster-Nyarko E."/>
            <person name="Jarju S."/>
            <person name="Secka A."/>
            <person name="Antonio M."/>
            <person name="Oren A."/>
            <person name="Chaudhuri R.R."/>
            <person name="La Ragione R."/>
            <person name="Hildebrand F."/>
            <person name="Pallen M.J."/>
        </authorList>
    </citation>
    <scope>NUCLEOTIDE SEQUENCE</scope>
    <source>
        <strain evidence="2">ChiGjej4B4-7305</strain>
    </source>
</reference>
<proteinExistence type="predicted"/>
<dbReference type="EMBL" id="DXBY01000126">
    <property type="protein sequence ID" value="HIZ35562.1"/>
    <property type="molecule type" value="Genomic_DNA"/>
</dbReference>
<dbReference type="PROSITE" id="PS51186">
    <property type="entry name" value="GNAT"/>
    <property type="match status" value="1"/>
</dbReference>
<accession>A0A9D2EDT1</accession>
<sequence>MQFLDWEPPTLAEQRETVTEHLRQDERWPGYGCFAAASPAGEVLGWFALTVRDRPEVPDLAYRLHRRYWGQGLATEGALALIRYAFTSLGVQAVEADTTAVNQASRRVMAKCGLTYVRTSHEDFDDPLPGTEQGELLYRITRAQWVERAD</sequence>
<dbReference type="Gene3D" id="3.40.630.30">
    <property type="match status" value="1"/>
</dbReference>
<protein>
    <submittedName>
        <fullName evidence="2">GNAT family N-acetyltransferase</fullName>
    </submittedName>
</protein>
<dbReference type="Proteomes" id="UP000824037">
    <property type="component" value="Unassembled WGS sequence"/>
</dbReference>
<dbReference type="PANTHER" id="PTHR43792">
    <property type="entry name" value="GNAT FAMILY, PUTATIVE (AFU_ORTHOLOGUE AFUA_3G00765)-RELATED-RELATED"/>
    <property type="match status" value="1"/>
</dbReference>
<dbReference type="InterPro" id="IPR016181">
    <property type="entry name" value="Acyl_CoA_acyltransferase"/>
</dbReference>
<dbReference type="PANTHER" id="PTHR43792:SF16">
    <property type="entry name" value="N-ACETYLTRANSFERASE DOMAIN-CONTAINING PROTEIN"/>
    <property type="match status" value="1"/>
</dbReference>
<evidence type="ECO:0000313" key="2">
    <source>
        <dbReference type="EMBL" id="HIZ35562.1"/>
    </source>
</evidence>